<dbReference type="EMBL" id="CAWUPB010000936">
    <property type="protein sequence ID" value="CAK7333717.1"/>
    <property type="molecule type" value="Genomic_DNA"/>
</dbReference>
<proteinExistence type="predicted"/>
<gene>
    <name evidence="8" type="ORF">DCAF_LOCUS9582</name>
</gene>
<dbReference type="Pfam" id="PF08241">
    <property type="entry name" value="Methyltransf_11"/>
    <property type="match status" value="1"/>
</dbReference>
<dbReference type="GO" id="GO:0032259">
    <property type="term" value="P:methylation"/>
    <property type="evidence" value="ECO:0007669"/>
    <property type="project" value="UniProtKB-KW"/>
</dbReference>
<evidence type="ECO:0000259" key="7">
    <source>
        <dbReference type="Pfam" id="PF08241"/>
    </source>
</evidence>
<dbReference type="GO" id="GO:0009820">
    <property type="term" value="P:alkaloid metabolic process"/>
    <property type="evidence" value="ECO:0007669"/>
    <property type="project" value="UniProtKB-KW"/>
</dbReference>
<protein>
    <recommendedName>
        <fullName evidence="7">Methyltransferase type 11 domain-containing protein</fullName>
    </recommendedName>
</protein>
<comment type="caution">
    <text evidence="8">The sequence shown here is derived from an EMBL/GenBank/DDBJ whole genome shotgun (WGS) entry which is preliminary data.</text>
</comment>
<comment type="pathway">
    <text evidence="1">Alkaloid biosynthesis.</text>
</comment>
<evidence type="ECO:0000256" key="5">
    <source>
        <dbReference type="ARBA" id="ARBA00022679"/>
    </source>
</evidence>
<dbReference type="AlphaFoldDB" id="A0AAV1RCX9"/>
<dbReference type="Gene3D" id="3.40.50.150">
    <property type="entry name" value="Vaccinia Virus protein VP39"/>
    <property type="match status" value="1"/>
</dbReference>
<dbReference type="InterPro" id="IPR013216">
    <property type="entry name" value="Methyltransf_11"/>
</dbReference>
<keyword evidence="3" id="KW-0017">Alkaloid metabolism</keyword>
<keyword evidence="6" id="KW-0949">S-adenosyl-L-methionine</keyword>
<dbReference type="InterPro" id="IPR050447">
    <property type="entry name" value="Erg6_SMT_methyltransf"/>
</dbReference>
<evidence type="ECO:0000256" key="3">
    <source>
        <dbReference type="ARBA" id="ARBA00022589"/>
    </source>
</evidence>
<keyword evidence="9" id="KW-1185">Reference proteome</keyword>
<dbReference type="PANTHER" id="PTHR44068:SF11">
    <property type="entry name" value="GERANYL DIPHOSPHATE 2-C-METHYLTRANSFERASE"/>
    <property type="match status" value="1"/>
</dbReference>
<dbReference type="CDD" id="cd02440">
    <property type="entry name" value="AdoMet_MTases"/>
    <property type="match status" value="1"/>
</dbReference>
<organism evidence="8 9">
    <name type="scientific">Dovyalis caffra</name>
    <dbReference type="NCBI Taxonomy" id="77055"/>
    <lineage>
        <taxon>Eukaryota</taxon>
        <taxon>Viridiplantae</taxon>
        <taxon>Streptophyta</taxon>
        <taxon>Embryophyta</taxon>
        <taxon>Tracheophyta</taxon>
        <taxon>Spermatophyta</taxon>
        <taxon>Magnoliopsida</taxon>
        <taxon>eudicotyledons</taxon>
        <taxon>Gunneridae</taxon>
        <taxon>Pentapetalae</taxon>
        <taxon>rosids</taxon>
        <taxon>fabids</taxon>
        <taxon>Malpighiales</taxon>
        <taxon>Salicaceae</taxon>
        <taxon>Flacourtieae</taxon>
        <taxon>Dovyalis</taxon>
    </lineage>
</organism>
<evidence type="ECO:0000256" key="4">
    <source>
        <dbReference type="ARBA" id="ARBA00022603"/>
    </source>
</evidence>
<name>A0AAV1RCX9_9ROSI</name>
<dbReference type="InterPro" id="IPR029063">
    <property type="entry name" value="SAM-dependent_MTases_sf"/>
</dbReference>
<evidence type="ECO:0000313" key="9">
    <source>
        <dbReference type="Proteomes" id="UP001314170"/>
    </source>
</evidence>
<dbReference type="Proteomes" id="UP001314170">
    <property type="component" value="Unassembled WGS sequence"/>
</dbReference>
<feature type="domain" description="Methyltransferase type 11" evidence="7">
    <location>
        <begin position="11"/>
        <end position="87"/>
    </location>
</feature>
<accession>A0AAV1RCX9</accession>
<evidence type="ECO:0000256" key="1">
    <source>
        <dbReference type="ARBA" id="ARBA00004913"/>
    </source>
</evidence>
<evidence type="ECO:0000256" key="2">
    <source>
        <dbReference type="ARBA" id="ARBA00011738"/>
    </source>
</evidence>
<sequence length="155" mass="16685">MDPGKRPKNALDVGCGIGGTTKYIARKYGAKCIGINLSPIQIQRANALAAAEGLADKPFSDGQFDLVLSVECGEYIPDKRKFAAELATLNELDPLTNMLSGSVENLSFSLDIKAADWTQYIAPFLPLLFRSALTWKGLSSLLPSLLRGGKLSLHC</sequence>
<reference evidence="8 9" key="1">
    <citation type="submission" date="2024-01" db="EMBL/GenBank/DDBJ databases">
        <authorList>
            <person name="Waweru B."/>
        </authorList>
    </citation>
    <scope>NUCLEOTIDE SEQUENCE [LARGE SCALE GENOMIC DNA]</scope>
</reference>
<dbReference type="GO" id="GO:0008757">
    <property type="term" value="F:S-adenosylmethionine-dependent methyltransferase activity"/>
    <property type="evidence" value="ECO:0007669"/>
    <property type="project" value="InterPro"/>
</dbReference>
<evidence type="ECO:0000313" key="8">
    <source>
        <dbReference type="EMBL" id="CAK7333717.1"/>
    </source>
</evidence>
<keyword evidence="4" id="KW-0489">Methyltransferase</keyword>
<keyword evidence="5" id="KW-0808">Transferase</keyword>
<comment type="subunit">
    <text evidence="2">Homodimer.</text>
</comment>
<dbReference type="PANTHER" id="PTHR44068">
    <property type="entry name" value="ZGC:194242"/>
    <property type="match status" value="1"/>
</dbReference>
<evidence type="ECO:0000256" key="6">
    <source>
        <dbReference type="ARBA" id="ARBA00022691"/>
    </source>
</evidence>
<dbReference type="SUPFAM" id="SSF53335">
    <property type="entry name" value="S-adenosyl-L-methionine-dependent methyltransferases"/>
    <property type="match status" value="1"/>
</dbReference>